<dbReference type="Proteomes" id="UP000243797">
    <property type="component" value="Unassembled WGS sequence"/>
</dbReference>
<reference evidence="1 2" key="1">
    <citation type="submission" date="2017-06" db="EMBL/GenBank/DDBJ databases">
        <title>Draft genome sequence of a variant of Elsinoe murrayae.</title>
        <authorList>
            <person name="Cheng Q."/>
        </authorList>
    </citation>
    <scope>NUCLEOTIDE SEQUENCE [LARGE SCALE GENOMIC DNA]</scope>
    <source>
        <strain evidence="1 2">CQ-2017a</strain>
    </source>
</reference>
<keyword evidence="2" id="KW-1185">Reference proteome</keyword>
<dbReference type="InParanoid" id="A0A2K1R1T4"/>
<proteinExistence type="predicted"/>
<comment type="caution">
    <text evidence="1">The sequence shown here is derived from an EMBL/GenBank/DDBJ whole genome shotgun (WGS) entry which is preliminary data.</text>
</comment>
<dbReference type="EMBL" id="NKHZ01000011">
    <property type="protein sequence ID" value="PNS21259.1"/>
    <property type="molecule type" value="Genomic_DNA"/>
</dbReference>
<organism evidence="1 2">
    <name type="scientific">Sphaceloma murrayae</name>
    <dbReference type="NCBI Taxonomy" id="2082308"/>
    <lineage>
        <taxon>Eukaryota</taxon>
        <taxon>Fungi</taxon>
        <taxon>Dikarya</taxon>
        <taxon>Ascomycota</taxon>
        <taxon>Pezizomycotina</taxon>
        <taxon>Dothideomycetes</taxon>
        <taxon>Dothideomycetidae</taxon>
        <taxon>Myriangiales</taxon>
        <taxon>Elsinoaceae</taxon>
        <taxon>Sphaceloma</taxon>
    </lineage>
</organism>
<dbReference type="PANTHER" id="PTHR36578">
    <property type="entry name" value="CHROMOSOME 15, WHOLE GENOME SHOTGUN SEQUENCE"/>
    <property type="match status" value="1"/>
</dbReference>
<dbReference type="STRING" id="2082308.A0A2K1R1T4"/>
<protein>
    <submittedName>
        <fullName evidence="1">Uncharacterized protein</fullName>
    </submittedName>
</protein>
<dbReference type="OrthoDB" id="271448at2759"/>
<name>A0A2K1R1T4_9PEZI</name>
<evidence type="ECO:0000313" key="1">
    <source>
        <dbReference type="EMBL" id="PNS21259.1"/>
    </source>
</evidence>
<dbReference type="AlphaFoldDB" id="A0A2K1R1T4"/>
<dbReference type="PANTHER" id="PTHR36578:SF1">
    <property type="entry name" value="APPLE DOMAIN-CONTAINING PROTEIN"/>
    <property type="match status" value="1"/>
</dbReference>
<evidence type="ECO:0000313" key="2">
    <source>
        <dbReference type="Proteomes" id="UP000243797"/>
    </source>
</evidence>
<accession>A0A2K1R1T4</accession>
<gene>
    <name evidence="1" type="ORF">CAC42_1038</name>
</gene>
<sequence length="351" mass="37018">MVSALAGLAFAAPRPQEQGIEIDAVEAQGLGVVDGPPLAATVTAEIPTYVPAIAASSAAAEITSAGLKKRVAAVTTSADPSACTPLPKGYGPVSSPDTAASFKSNTNYDQIAAAADVPQGYTLSFSGLRGATEGEGYLGYYTLKSYDTIGCQSYCDRTKGCQGFNVYLERDPIVNPGPNCKNPSSTVLYKCSLWGLPVVPATAKNEGQWRYDFNVLIAGSNGYNSLAPPAPIPGYTGPTKFGGAIQAPLLPSGADSYMGFKYYTGAYNPSLCTSACTAQNIYNEKHPASDGTWKKCIFTNSYVLSKNNSPLGTYCSLYTYSWGNDKATNYGQYRGSDYYSVSQSYGWSMTG</sequence>